<sequence length="71" mass="8395">MSNYRITYERLISSINNKLEVNKNTAISFEEKYSDIEPGVVEKLEIYYDAKGYEFDWLEEDNLLVVLITPK</sequence>
<gene>
    <name evidence="1" type="ORF">2AX4_7</name>
</gene>
<dbReference type="EMBL" id="MF417988">
    <property type="protein sequence ID" value="ASN72952.1"/>
    <property type="molecule type" value="Genomic_DNA"/>
</dbReference>
<proteinExistence type="predicted"/>
<name>A0A2H4JCH8_9CAUD</name>
<accession>A0A2H4JCH8</accession>
<protein>
    <submittedName>
        <fullName evidence="1">Uncharacterized protein</fullName>
    </submittedName>
</protein>
<evidence type="ECO:0000313" key="1">
    <source>
        <dbReference type="EMBL" id="ASN72952.1"/>
    </source>
</evidence>
<reference evidence="1" key="1">
    <citation type="submission" date="2017-06" db="EMBL/GenBank/DDBJ databases">
        <title>Novel phages from South African skin metaviromes.</title>
        <authorList>
            <person name="van Zyl L.J."/>
            <person name="Abrahams Y."/>
            <person name="Stander E.A."/>
            <person name="Kirby B.M."/>
            <person name="Clavaud C."/>
            <person name="Farcet C."/>
            <person name="Breton L."/>
            <person name="Trindade M.I."/>
        </authorList>
    </citation>
    <scope>NUCLEOTIDE SEQUENCE</scope>
</reference>
<organism evidence="1">
    <name type="scientific">uncultured Caudovirales phage</name>
    <dbReference type="NCBI Taxonomy" id="2100421"/>
    <lineage>
        <taxon>Viruses</taxon>
        <taxon>Duplodnaviria</taxon>
        <taxon>Heunggongvirae</taxon>
        <taxon>Uroviricota</taxon>
        <taxon>Caudoviricetes</taxon>
        <taxon>Peduoviridae</taxon>
        <taxon>Maltschvirus</taxon>
        <taxon>Maltschvirus maltsch</taxon>
    </lineage>
</organism>